<evidence type="ECO:0000313" key="5">
    <source>
        <dbReference type="Proteomes" id="UP000237438"/>
    </source>
</evidence>
<sequence>MLRILINFQSRFQAFTVLLLASNTSARPSLTAPETISSPITTDIHPNHIVSSLSNSTSPVDHHDDKRSHIMQSNFVIAAIVFTSFCVLGLFLQHRWKIHSALKKRDAEDTDDGIDVRMARLNDTNTPDNCQTPRNREDMLYEGRDLQEDAPPPYTLSSKPLGIREGNGITVPPGTINVTNSDQELTSLEPPAYHEHVISLQNQNVGDLSISRTS</sequence>
<proteinExistence type="predicted"/>
<feature type="region of interest" description="Disordered" evidence="1">
    <location>
        <begin position="37"/>
        <end position="65"/>
    </location>
</feature>
<reference evidence="4 5" key="1">
    <citation type="submission" date="2017-10" db="EMBL/GenBank/DDBJ databases">
        <title>Development of genomic resources for the powdery mildew, Erysiphe pulchra.</title>
        <authorList>
            <person name="Wadl P.A."/>
            <person name="Mack B.M."/>
            <person name="Moore G."/>
            <person name="Beltz S.B."/>
        </authorList>
    </citation>
    <scope>NUCLEOTIDE SEQUENCE [LARGE SCALE GENOMIC DNA]</scope>
    <source>
        <strain evidence="4">Cflorida</strain>
    </source>
</reference>
<dbReference type="AlphaFoldDB" id="A0A2S4PT34"/>
<comment type="caution">
    <text evidence="4">The sequence shown here is derived from an EMBL/GenBank/DDBJ whole genome shotgun (WGS) entry which is preliminary data.</text>
</comment>
<evidence type="ECO:0000256" key="1">
    <source>
        <dbReference type="SAM" id="MobiDB-lite"/>
    </source>
</evidence>
<protein>
    <submittedName>
        <fullName evidence="4">Uncharacterized protein</fullName>
    </submittedName>
</protein>
<evidence type="ECO:0000256" key="3">
    <source>
        <dbReference type="SAM" id="SignalP"/>
    </source>
</evidence>
<feature type="signal peptide" evidence="3">
    <location>
        <begin position="1"/>
        <end position="26"/>
    </location>
</feature>
<keyword evidence="3" id="KW-0732">Signal</keyword>
<dbReference type="Proteomes" id="UP000237438">
    <property type="component" value="Unassembled WGS sequence"/>
</dbReference>
<dbReference type="EMBL" id="PEDP01000694">
    <property type="protein sequence ID" value="POS85197.1"/>
    <property type="molecule type" value="Genomic_DNA"/>
</dbReference>
<feature type="compositionally biased region" description="Polar residues" evidence="1">
    <location>
        <begin position="49"/>
        <end position="59"/>
    </location>
</feature>
<keyword evidence="2" id="KW-0472">Membrane</keyword>
<gene>
    <name evidence="4" type="ORF">EPUL_003122</name>
</gene>
<keyword evidence="5" id="KW-1185">Reference proteome</keyword>
<evidence type="ECO:0000313" key="4">
    <source>
        <dbReference type="EMBL" id="POS85197.1"/>
    </source>
</evidence>
<dbReference type="OrthoDB" id="3597760at2759"/>
<evidence type="ECO:0000256" key="2">
    <source>
        <dbReference type="SAM" id="Phobius"/>
    </source>
</evidence>
<accession>A0A2S4PT34</accession>
<name>A0A2S4PT34_9PEZI</name>
<feature type="transmembrane region" description="Helical" evidence="2">
    <location>
        <begin position="75"/>
        <end position="92"/>
    </location>
</feature>
<keyword evidence="2" id="KW-1133">Transmembrane helix</keyword>
<keyword evidence="2" id="KW-0812">Transmembrane</keyword>
<organism evidence="4 5">
    <name type="scientific">Erysiphe pulchra</name>
    <dbReference type="NCBI Taxonomy" id="225359"/>
    <lineage>
        <taxon>Eukaryota</taxon>
        <taxon>Fungi</taxon>
        <taxon>Dikarya</taxon>
        <taxon>Ascomycota</taxon>
        <taxon>Pezizomycotina</taxon>
        <taxon>Leotiomycetes</taxon>
        <taxon>Erysiphales</taxon>
        <taxon>Erysiphaceae</taxon>
        <taxon>Erysiphe</taxon>
    </lineage>
</organism>
<feature type="chain" id="PRO_5015546564" evidence="3">
    <location>
        <begin position="27"/>
        <end position="214"/>
    </location>
</feature>